<accession>A0A840MNI3</accession>
<evidence type="ECO:0000313" key="1">
    <source>
        <dbReference type="EMBL" id="MBB5020684.1"/>
    </source>
</evidence>
<organism evidence="1 2">
    <name type="scientific">Chitinivorax tropicus</name>
    <dbReference type="NCBI Taxonomy" id="714531"/>
    <lineage>
        <taxon>Bacteria</taxon>
        <taxon>Pseudomonadati</taxon>
        <taxon>Pseudomonadota</taxon>
        <taxon>Betaproteobacteria</taxon>
        <taxon>Chitinivorax</taxon>
    </lineage>
</organism>
<proteinExistence type="predicted"/>
<dbReference type="AlphaFoldDB" id="A0A840MNI3"/>
<dbReference type="RefSeq" id="WP_184042032.1">
    <property type="nucleotide sequence ID" value="NZ_JACHHY010000084.1"/>
</dbReference>
<gene>
    <name evidence="1" type="ORF">HNQ59_004009</name>
</gene>
<name>A0A840MNI3_9PROT</name>
<dbReference type="Proteomes" id="UP000575898">
    <property type="component" value="Unassembled WGS sequence"/>
</dbReference>
<comment type="caution">
    <text evidence="1">The sequence shown here is derived from an EMBL/GenBank/DDBJ whole genome shotgun (WGS) entry which is preliminary data.</text>
</comment>
<sequence>MVMNAKRRKLVEVVAEFVSSLTPEDSQILSRLVLNHQVEESWPWYVTVLSQYLEGDGSFALIKEIDELFPDESALKLIEATSDDPIFEAKVILREAQKLVRS</sequence>
<reference evidence="1 2" key="1">
    <citation type="submission" date="2020-08" db="EMBL/GenBank/DDBJ databases">
        <title>Genomic Encyclopedia of Type Strains, Phase IV (KMG-IV): sequencing the most valuable type-strain genomes for metagenomic binning, comparative biology and taxonomic classification.</title>
        <authorList>
            <person name="Goeker M."/>
        </authorList>
    </citation>
    <scope>NUCLEOTIDE SEQUENCE [LARGE SCALE GENOMIC DNA]</scope>
    <source>
        <strain evidence="1 2">DSM 27165</strain>
    </source>
</reference>
<keyword evidence="2" id="KW-1185">Reference proteome</keyword>
<protein>
    <submittedName>
        <fullName evidence="1">Uncharacterized protein</fullName>
    </submittedName>
</protein>
<evidence type="ECO:0000313" key="2">
    <source>
        <dbReference type="Proteomes" id="UP000575898"/>
    </source>
</evidence>
<dbReference type="EMBL" id="JACHHY010000084">
    <property type="protein sequence ID" value="MBB5020684.1"/>
    <property type="molecule type" value="Genomic_DNA"/>
</dbReference>